<dbReference type="RefSeq" id="WP_231439042.1">
    <property type="nucleotide sequence ID" value="NZ_JAJOMB010000002.1"/>
</dbReference>
<proteinExistence type="predicted"/>
<feature type="region of interest" description="Disordered" evidence="1">
    <location>
        <begin position="179"/>
        <end position="200"/>
    </location>
</feature>
<reference evidence="4" key="1">
    <citation type="submission" date="2021-11" db="EMBL/GenBank/DDBJ databases">
        <title>Streptomyces corallinus and Kineosporia corallina sp. nov., two new coral-derived marine actinobacteria.</title>
        <authorList>
            <person name="Buangrab K."/>
            <person name="Sutthacheep M."/>
            <person name="Yeemin T."/>
            <person name="Harunari E."/>
            <person name="Igarashi Y."/>
            <person name="Sripreechasak P."/>
            <person name="Kanchanasin P."/>
            <person name="Tanasupawat S."/>
            <person name="Phongsopitanun W."/>
        </authorList>
    </citation>
    <scope>NUCLEOTIDE SEQUENCE</scope>
    <source>
        <strain evidence="4">JCM 31032</strain>
    </source>
</reference>
<feature type="transmembrane region" description="Helical" evidence="2">
    <location>
        <begin position="60"/>
        <end position="81"/>
    </location>
</feature>
<comment type="caution">
    <text evidence="4">The sequence shown here is derived from an EMBL/GenBank/DDBJ whole genome shotgun (WGS) entry which is preliminary data.</text>
</comment>
<dbReference type="Pfam" id="PF03703">
    <property type="entry name" value="bPH_2"/>
    <property type="match status" value="1"/>
</dbReference>
<dbReference type="AlphaFoldDB" id="A0A9X1NAE2"/>
<accession>A0A9X1NAE2</accession>
<evidence type="ECO:0000313" key="4">
    <source>
        <dbReference type="EMBL" id="MCD5310114.1"/>
    </source>
</evidence>
<dbReference type="InterPro" id="IPR005182">
    <property type="entry name" value="YdbS-like_PH"/>
</dbReference>
<evidence type="ECO:0000256" key="2">
    <source>
        <dbReference type="SAM" id="Phobius"/>
    </source>
</evidence>
<dbReference type="PANTHER" id="PTHR37938">
    <property type="entry name" value="BLL0215 PROTEIN"/>
    <property type="match status" value="1"/>
</dbReference>
<evidence type="ECO:0000313" key="5">
    <source>
        <dbReference type="Proteomes" id="UP001138997"/>
    </source>
</evidence>
<dbReference type="PANTHER" id="PTHR37938:SF1">
    <property type="entry name" value="BLL0215 PROTEIN"/>
    <property type="match status" value="1"/>
</dbReference>
<organism evidence="4 5">
    <name type="scientific">Kineosporia babensis</name>
    <dbReference type="NCBI Taxonomy" id="499548"/>
    <lineage>
        <taxon>Bacteria</taxon>
        <taxon>Bacillati</taxon>
        <taxon>Actinomycetota</taxon>
        <taxon>Actinomycetes</taxon>
        <taxon>Kineosporiales</taxon>
        <taxon>Kineosporiaceae</taxon>
        <taxon>Kineosporia</taxon>
    </lineage>
</organism>
<feature type="transmembrane region" description="Helical" evidence="2">
    <location>
        <begin position="34"/>
        <end position="54"/>
    </location>
</feature>
<dbReference type="EMBL" id="JAJOMB010000002">
    <property type="protein sequence ID" value="MCD5310114.1"/>
    <property type="molecule type" value="Genomic_DNA"/>
</dbReference>
<keyword evidence="2" id="KW-0812">Transmembrane</keyword>
<name>A0A9X1NAE2_9ACTN</name>
<gene>
    <name evidence="4" type="ORF">LR394_04350</name>
</gene>
<sequence length="200" mass="22751">MVGHSERFGPGVPKELDRYLIPSEQIVFMLRRHWVVLAEPVATSVFGMILLAWASSLDNVPGLLTQILTGLWLLLLARTILRAWEWYEELFLATDRRLMLVHGIITRQVDIMPMGKVTDMRYDRTVTGQLLGYGKFVMESAGQDQALSTINYIPDSDLHYQQISQIIFAPSEGKVTQKAAAPGSRVPISEPEQAWWRRKN</sequence>
<evidence type="ECO:0000259" key="3">
    <source>
        <dbReference type="Pfam" id="PF03703"/>
    </source>
</evidence>
<keyword evidence="2" id="KW-0472">Membrane</keyword>
<keyword evidence="2" id="KW-1133">Transmembrane helix</keyword>
<feature type="domain" description="YdbS-like PH" evidence="3">
    <location>
        <begin position="91"/>
        <end position="152"/>
    </location>
</feature>
<evidence type="ECO:0000256" key="1">
    <source>
        <dbReference type="SAM" id="MobiDB-lite"/>
    </source>
</evidence>
<protein>
    <submittedName>
        <fullName evidence="4">PH domain-containing protein</fullName>
    </submittedName>
</protein>
<keyword evidence="5" id="KW-1185">Reference proteome</keyword>
<dbReference type="Proteomes" id="UP001138997">
    <property type="component" value="Unassembled WGS sequence"/>
</dbReference>